<dbReference type="Proteomes" id="UP001497493">
    <property type="component" value="Chromosome"/>
</dbReference>
<dbReference type="SUPFAM" id="SSF56925">
    <property type="entry name" value="OMPA-like"/>
    <property type="match status" value="1"/>
</dbReference>
<proteinExistence type="predicted"/>
<evidence type="ECO:0000313" key="2">
    <source>
        <dbReference type="Proteomes" id="UP001497493"/>
    </source>
</evidence>
<accession>A0ABM9NLU0</accession>
<name>A0ABM9NLU0_9GAMM</name>
<dbReference type="RefSeq" id="WP_348758122.1">
    <property type="nucleotide sequence ID" value="NZ_OZ026884.1"/>
</dbReference>
<gene>
    <name evidence="1" type="ORF">MECH1_V1_2842</name>
</gene>
<protein>
    <submittedName>
        <fullName evidence="1">OMP_b-brl domain-containing protein</fullName>
    </submittedName>
</protein>
<dbReference type="InterPro" id="IPR011250">
    <property type="entry name" value="OMP/PagP_B-barrel"/>
</dbReference>
<reference evidence="1 2" key="1">
    <citation type="submission" date="2024-04" db="EMBL/GenBank/DDBJ databases">
        <authorList>
            <person name="Cremers G."/>
        </authorList>
    </citation>
    <scope>NUCLEOTIDE SEQUENCE [LARGE SCALE GENOMIC DNA]</scope>
    <source>
        <strain evidence="1">MeCH1-AG</strain>
    </source>
</reference>
<organism evidence="1 2">
    <name type="scientific">Candidatus Methylocalor cossyra</name>
    <dbReference type="NCBI Taxonomy" id="3108543"/>
    <lineage>
        <taxon>Bacteria</taxon>
        <taxon>Pseudomonadati</taxon>
        <taxon>Pseudomonadota</taxon>
        <taxon>Gammaproteobacteria</taxon>
        <taxon>Methylococcales</taxon>
        <taxon>Methylococcaceae</taxon>
        <taxon>Candidatus Methylocalor</taxon>
    </lineage>
</organism>
<dbReference type="EMBL" id="OZ026884">
    <property type="protein sequence ID" value="CAL1241618.1"/>
    <property type="molecule type" value="Genomic_DNA"/>
</dbReference>
<dbReference type="Gene3D" id="2.40.160.20">
    <property type="match status" value="1"/>
</dbReference>
<sequence length="255" mass="28044">MPCRPTHSARPIAAGIVLAILTALTGPARAELDLRFYAGKSVTDDGDLTLKQGNTHLTLHGVTWQDKSFESPIYWGARIGYWFDSRPNWGLSIDYTHAKTYLDDTRNARVSGIRDGVPVGGVEPIQRSIESFNMSHGLNMITFNGMYRWFAAGRRDESLLGRLQLYAGLGAGFSVPHVEAELKGRPRTYEYQAGAGPVVNGMVGVNYDLYKFLSGFLEYKLSYADVDAELKGGGTISTETVTHQFVFGVAAHFDP</sequence>
<keyword evidence="2" id="KW-1185">Reference proteome</keyword>
<evidence type="ECO:0000313" key="1">
    <source>
        <dbReference type="EMBL" id="CAL1241618.1"/>
    </source>
</evidence>